<evidence type="ECO:0000313" key="5">
    <source>
        <dbReference type="Proteomes" id="UP001153555"/>
    </source>
</evidence>
<proteinExistence type="predicted"/>
<keyword evidence="5" id="KW-1185">Reference proteome</keyword>
<evidence type="ECO:0000313" key="4">
    <source>
        <dbReference type="EMBL" id="CAA0806762.1"/>
    </source>
</evidence>
<dbReference type="Proteomes" id="UP001153555">
    <property type="component" value="Unassembled WGS sequence"/>
</dbReference>
<organism evidence="4 5">
    <name type="scientific">Striga hermonthica</name>
    <name type="common">Purple witchweed</name>
    <name type="synonym">Buchnera hermonthica</name>
    <dbReference type="NCBI Taxonomy" id="68872"/>
    <lineage>
        <taxon>Eukaryota</taxon>
        <taxon>Viridiplantae</taxon>
        <taxon>Streptophyta</taxon>
        <taxon>Embryophyta</taxon>
        <taxon>Tracheophyta</taxon>
        <taxon>Spermatophyta</taxon>
        <taxon>Magnoliopsida</taxon>
        <taxon>eudicotyledons</taxon>
        <taxon>Gunneridae</taxon>
        <taxon>Pentapetalae</taxon>
        <taxon>asterids</taxon>
        <taxon>lamiids</taxon>
        <taxon>Lamiales</taxon>
        <taxon>Orobanchaceae</taxon>
        <taxon>Buchnereae</taxon>
        <taxon>Striga</taxon>
    </lineage>
</organism>
<dbReference type="AlphaFoldDB" id="A0A9N7MHR1"/>
<sequence length="721" mass="80175">MYSATRQSFNGNNILKPYALTNPRRFDPVTPAASSPSDFSRRRSVGRDCEEKENNGKDQNLRTTKLHSSAKGSKHFMAPTISAASKFTPSPRKKPLVERNDPLRTSISLSDGKAMFFSNASEDLEPKSDMKQNIPASLDLNSANSGKMEPFQEALQAPKPSKKVTFSDVHQESLSDSVITDFESFSKENNIFCSPISIPIAPLDADPSVPPYDPKNNFLSPRPQFLYYRPNPRVEIFLNNEKGMGGLDEVEQIEDNLMSDENLSENSLSDSEGTEAYEKDMVIGLEFFSEVNDVVRDSRDSEEEKLEVIASSELVDLKFPKVVNGDIRVPEEDTEKEKLEAIDDIHNEKSNFVEKGKKKPWRVSRLVCFSVVGMMMLLMGVACVSLSVTQQYPSFGKFGFTKKDLGFSDLASFYHQSRAEAAAAATNAKVIFDEVARRVNQQLSVYSINFMSKVTDEVGKEETQLGPLKYTNLSSDLQMDSWEDCSHFLSKTEVGENFTENDGEDNDELYEELDAEIENFDEEIEAYKENNDSIENLEEELDTWGNEMPGVIVHYVHADHLASIISPDQENEAEANTKVIPPETIEIEKSNLGSINNHGFDTALLDQDSSSDVSSLTEGAQSLFASESEFLTHYYAIAVSTLLAALLAFAAAYFSHYRRKNPSLSSANIIQVNNVNNSKMKQLGKEDDDAISDSSCPSAMSSFQKNASSHLAEGAFIALQV</sequence>
<feature type="compositionally biased region" description="Polar residues" evidence="2">
    <location>
        <begin position="61"/>
        <end position="71"/>
    </location>
</feature>
<keyword evidence="1" id="KW-0175">Coiled coil</keyword>
<evidence type="ECO:0000256" key="1">
    <source>
        <dbReference type="SAM" id="Coils"/>
    </source>
</evidence>
<dbReference type="PANTHER" id="PTHR34775">
    <property type="entry name" value="TRANSMEMBRANE PROTEIN"/>
    <property type="match status" value="1"/>
</dbReference>
<feature type="coiled-coil region" evidence="1">
    <location>
        <begin position="510"/>
        <end position="547"/>
    </location>
</feature>
<feature type="region of interest" description="Disordered" evidence="2">
    <location>
        <begin position="21"/>
        <end position="73"/>
    </location>
</feature>
<keyword evidence="3" id="KW-1133">Transmembrane helix</keyword>
<evidence type="ECO:0000256" key="3">
    <source>
        <dbReference type="SAM" id="Phobius"/>
    </source>
</evidence>
<protein>
    <submittedName>
        <fullName evidence="4">Uncharacterized protein</fullName>
    </submittedName>
</protein>
<feature type="compositionally biased region" description="Basic and acidic residues" evidence="2">
    <location>
        <begin position="39"/>
        <end position="60"/>
    </location>
</feature>
<dbReference type="PANTHER" id="PTHR34775:SF4">
    <property type="entry name" value="TRANSMEMBRANE PROTEIN"/>
    <property type="match status" value="1"/>
</dbReference>
<feature type="transmembrane region" description="Helical" evidence="3">
    <location>
        <begin position="366"/>
        <end position="388"/>
    </location>
</feature>
<comment type="caution">
    <text evidence="4">The sequence shown here is derived from an EMBL/GenBank/DDBJ whole genome shotgun (WGS) entry which is preliminary data.</text>
</comment>
<gene>
    <name evidence="4" type="ORF">SHERM_09645</name>
</gene>
<dbReference type="OrthoDB" id="676522at2759"/>
<feature type="transmembrane region" description="Helical" evidence="3">
    <location>
        <begin position="634"/>
        <end position="654"/>
    </location>
</feature>
<keyword evidence="3" id="KW-0812">Transmembrane</keyword>
<keyword evidence="3" id="KW-0472">Membrane</keyword>
<name>A0A9N7MHR1_STRHE</name>
<dbReference type="EMBL" id="CACSLK010000984">
    <property type="protein sequence ID" value="CAA0806762.1"/>
    <property type="molecule type" value="Genomic_DNA"/>
</dbReference>
<accession>A0A9N7MHR1</accession>
<evidence type="ECO:0000256" key="2">
    <source>
        <dbReference type="SAM" id="MobiDB-lite"/>
    </source>
</evidence>
<reference evidence="4" key="1">
    <citation type="submission" date="2019-12" db="EMBL/GenBank/DDBJ databases">
        <authorList>
            <person name="Scholes J."/>
        </authorList>
    </citation>
    <scope>NUCLEOTIDE SEQUENCE</scope>
</reference>